<comment type="caution">
    <text evidence="1">The sequence shown here is derived from an EMBL/GenBank/DDBJ whole genome shotgun (WGS) entry which is preliminary data.</text>
</comment>
<dbReference type="RefSeq" id="WP_206577159.1">
    <property type="nucleotide sequence ID" value="NZ_JAFKCT010000001.1"/>
</dbReference>
<proteinExistence type="predicted"/>
<dbReference type="SUPFAM" id="SSF101898">
    <property type="entry name" value="NHL repeat"/>
    <property type="match status" value="1"/>
</dbReference>
<evidence type="ECO:0000313" key="1">
    <source>
        <dbReference type="EMBL" id="MBN7810396.1"/>
    </source>
</evidence>
<protein>
    <submittedName>
        <fullName evidence="1">Uncharacterized protein</fullName>
    </submittedName>
</protein>
<keyword evidence="2" id="KW-1185">Reference proteome</keyword>
<gene>
    <name evidence="1" type="ORF">J0A68_05485</name>
</gene>
<dbReference type="Proteomes" id="UP000664317">
    <property type="component" value="Unassembled WGS sequence"/>
</dbReference>
<sequence>MKIWKSLLVLVAIVLCVWGGYWVFQNFFSSKNINSLELIRTDAVFVFETEQADQTWNELVNQPVWDILSQLPAFAETAGQLVHIDSLSGGNGEISRAVRGKQVTISCHPSGADSFDLLFTVNFGANSPEAFLSGIKSRIPKTIRLQSRRYSDVEILEFLGTETSRKWSATVLGNVLLASSSSFIIEEAIRLHISEDQISMASKLDKQLPANAGLGRLILSAHGISRLLAGISAKRENPMSSELALRDAVVAMDMTLEEGRLVFQGPLILQEEIDFTPSVRANFPEIQKLISNRTQSLAQINLDGIFEAQKLQNRAFTPKSTTSGEIQTRMTDRGFLDNFSGELYFLELENIGNQAQNQVLLLRTLEPAQTFAFLKEFRSGSDSDQSDFYRDSEILFFPEEEFPAHLFGGKFSGFPQTHISLSGEVLILANSAQGMKMVLDDVAIGNTWAKAPESAVEPKSINPASGYSKNFYLKKVWEKWEGNSNPSWSAFLQKYEAVFKAFPYLSLKVNQISGKPIATLTLPYEGGKKATVTDQTGLSLSPSAIVALPERITYGPKTIRNFNDNTDDLVVQDAADQLYLINSAGEVVYSQQLSGPIVSEAFQIDHLKNGKLQLLVATADRVYGIDRLGNPLPGFPVAVKNEKFTHLSLADYDNTRDYRYFLATRSGNLWLLDRDGKELEGWNPLKLGEKSILAPCHIRVPGRGDFMVAQSDKGKVYLFNRRGEKQSGSPLSLGRDFSTPIQITAGAGGNSLKISAISDTGELIQASFGGEITYRNQLVKTDRDTKFQLLADPGGLSQIILSRQYSKTQVMDERERTLFTLPLAGDDLWFGYFDFGSDRQILAVSDPEQGFGYLYDLAGNMLTTTPLESEGSMQISHQPTKNQYLIRTFSGKRVLEYRMPD</sequence>
<accession>A0ABS3C015</accession>
<evidence type="ECO:0000313" key="2">
    <source>
        <dbReference type="Proteomes" id="UP000664317"/>
    </source>
</evidence>
<name>A0ABS3C015_9BACT</name>
<reference evidence="1 2" key="1">
    <citation type="submission" date="2021-03" db="EMBL/GenBank/DDBJ databases">
        <title>novel species isolated from a fishpond in China.</title>
        <authorList>
            <person name="Lu H."/>
            <person name="Cai Z."/>
        </authorList>
    </citation>
    <scope>NUCLEOTIDE SEQUENCE [LARGE SCALE GENOMIC DNA]</scope>
    <source>
        <strain evidence="1 2">H41</strain>
    </source>
</reference>
<organism evidence="1 2">
    <name type="scientific">Algoriphagus oliviformis</name>
    <dbReference type="NCBI Taxonomy" id="2811231"/>
    <lineage>
        <taxon>Bacteria</taxon>
        <taxon>Pseudomonadati</taxon>
        <taxon>Bacteroidota</taxon>
        <taxon>Cytophagia</taxon>
        <taxon>Cytophagales</taxon>
        <taxon>Cyclobacteriaceae</taxon>
        <taxon>Algoriphagus</taxon>
    </lineage>
</organism>
<dbReference type="EMBL" id="JAFKCT010000001">
    <property type="protein sequence ID" value="MBN7810396.1"/>
    <property type="molecule type" value="Genomic_DNA"/>
</dbReference>